<dbReference type="Proteomes" id="UP000681720">
    <property type="component" value="Unassembled WGS sequence"/>
</dbReference>
<gene>
    <name evidence="2" type="ORF">GIL414_LOCUS66148</name>
</gene>
<feature type="region of interest" description="Disordered" evidence="1">
    <location>
        <begin position="20"/>
        <end position="41"/>
    </location>
</feature>
<evidence type="ECO:0000313" key="2">
    <source>
        <dbReference type="EMBL" id="CAF5164926.1"/>
    </source>
</evidence>
<dbReference type="EMBL" id="CAJOBJ010307088">
    <property type="protein sequence ID" value="CAF5164926.1"/>
    <property type="molecule type" value="Genomic_DNA"/>
</dbReference>
<organism evidence="2 3">
    <name type="scientific">Rotaria magnacalcarata</name>
    <dbReference type="NCBI Taxonomy" id="392030"/>
    <lineage>
        <taxon>Eukaryota</taxon>
        <taxon>Metazoa</taxon>
        <taxon>Spiralia</taxon>
        <taxon>Gnathifera</taxon>
        <taxon>Rotifera</taxon>
        <taxon>Eurotatoria</taxon>
        <taxon>Bdelloidea</taxon>
        <taxon>Philodinida</taxon>
        <taxon>Philodinidae</taxon>
        <taxon>Rotaria</taxon>
    </lineage>
</organism>
<feature type="non-terminal residue" evidence="2">
    <location>
        <position position="323"/>
    </location>
</feature>
<accession>A0A8S3GK53</accession>
<proteinExistence type="predicted"/>
<protein>
    <submittedName>
        <fullName evidence="2">Uncharacterized protein</fullName>
    </submittedName>
</protein>
<name>A0A8S3GK53_9BILA</name>
<comment type="caution">
    <text evidence="2">The sequence shown here is derived from an EMBL/GenBank/DDBJ whole genome shotgun (WGS) entry which is preliminary data.</text>
</comment>
<evidence type="ECO:0000313" key="3">
    <source>
        <dbReference type="Proteomes" id="UP000681720"/>
    </source>
</evidence>
<sequence>EIQTEAILSQKFSQLSTKAEDEQKSGVINKRRRSTTTISSPDASCKKTKLIVDYADESTATTTMSNTETNEIPIYLSINNKLFVHMAQTITKTTTSISVNNIQQLALFIHQAASVRIDREVMKAYLHSVMGTLKQSESHLIEVDRRVWPMQIQSLMLAQQKHGVKPFEMKRNLKIAMINHDYDSEILRRQYLQEKPNEYQIQVMKRLSEKKRELEKSKRELLELKYRVFYNRPHSSLDAIETTMPILNDDDRKLKLLNKHEKLIQRKKLDFVAIKIIAAEMKFYQCLREFDHELAAMWKNHRELVKNKGMSTTLTNLIEKRLT</sequence>
<feature type="non-terminal residue" evidence="2">
    <location>
        <position position="1"/>
    </location>
</feature>
<reference evidence="2" key="1">
    <citation type="submission" date="2021-02" db="EMBL/GenBank/DDBJ databases">
        <authorList>
            <person name="Nowell W R."/>
        </authorList>
    </citation>
    <scope>NUCLEOTIDE SEQUENCE</scope>
</reference>
<dbReference type="AlphaFoldDB" id="A0A8S3GK53"/>
<evidence type="ECO:0000256" key="1">
    <source>
        <dbReference type="SAM" id="MobiDB-lite"/>
    </source>
</evidence>